<evidence type="ECO:0000313" key="3">
    <source>
        <dbReference type="Proteomes" id="UP000198583"/>
    </source>
</evidence>
<dbReference type="RefSeq" id="WP_177320252.1">
    <property type="nucleotide sequence ID" value="NZ_FOYL01000001.1"/>
</dbReference>
<feature type="transmembrane region" description="Helical" evidence="1">
    <location>
        <begin position="44"/>
        <end position="65"/>
    </location>
</feature>
<dbReference type="InterPro" id="IPR018750">
    <property type="entry name" value="DUF2306_membrane"/>
</dbReference>
<reference evidence="3" key="1">
    <citation type="submission" date="2016-10" db="EMBL/GenBank/DDBJ databases">
        <authorList>
            <person name="Varghese N."/>
            <person name="Submissions S."/>
        </authorList>
    </citation>
    <scope>NUCLEOTIDE SEQUENCE [LARGE SCALE GENOMIC DNA]</scope>
    <source>
        <strain evidence="3">DSM 44232</strain>
    </source>
</reference>
<dbReference type="STRING" id="84724.SAMN04488564_101628"/>
<feature type="transmembrane region" description="Helical" evidence="1">
    <location>
        <begin position="178"/>
        <end position="200"/>
    </location>
</feature>
<dbReference type="Pfam" id="PF10067">
    <property type="entry name" value="DUF2306"/>
    <property type="match status" value="1"/>
</dbReference>
<gene>
    <name evidence="2" type="ORF">SAMN04488564_101628</name>
</gene>
<evidence type="ECO:0000256" key="1">
    <source>
        <dbReference type="SAM" id="Phobius"/>
    </source>
</evidence>
<proteinExistence type="predicted"/>
<organism evidence="2 3">
    <name type="scientific">Lentzea waywayandensis</name>
    <dbReference type="NCBI Taxonomy" id="84724"/>
    <lineage>
        <taxon>Bacteria</taxon>
        <taxon>Bacillati</taxon>
        <taxon>Actinomycetota</taxon>
        <taxon>Actinomycetes</taxon>
        <taxon>Pseudonocardiales</taxon>
        <taxon>Pseudonocardiaceae</taxon>
        <taxon>Lentzea</taxon>
    </lineage>
</organism>
<keyword evidence="1" id="KW-1133">Transmembrane helix</keyword>
<feature type="transmembrane region" description="Helical" evidence="1">
    <location>
        <begin position="86"/>
        <end position="106"/>
    </location>
</feature>
<keyword evidence="1" id="KW-0812">Transmembrane</keyword>
<feature type="transmembrane region" description="Helical" evidence="1">
    <location>
        <begin position="112"/>
        <end position="130"/>
    </location>
</feature>
<keyword evidence="1" id="KW-0472">Membrane</keyword>
<dbReference type="Proteomes" id="UP000198583">
    <property type="component" value="Unassembled WGS sequence"/>
</dbReference>
<accession>A0A1I6CYX6</accession>
<protein>
    <submittedName>
        <fullName evidence="2">Uncharacterized membrane protein</fullName>
    </submittedName>
</protein>
<dbReference type="EMBL" id="FOYL01000001">
    <property type="protein sequence ID" value="SFQ98454.1"/>
    <property type="molecule type" value="Genomic_DNA"/>
</dbReference>
<dbReference type="AlphaFoldDB" id="A0A1I6CYX6"/>
<keyword evidence="3" id="KW-1185">Reference proteome</keyword>
<name>A0A1I6CYX6_9PSEU</name>
<evidence type="ECO:0000313" key="2">
    <source>
        <dbReference type="EMBL" id="SFQ98454.1"/>
    </source>
</evidence>
<feature type="transmembrane region" description="Helical" evidence="1">
    <location>
        <begin position="7"/>
        <end position="32"/>
    </location>
</feature>
<feature type="transmembrane region" description="Helical" evidence="1">
    <location>
        <begin position="142"/>
        <end position="166"/>
    </location>
</feature>
<sequence>MKTSWGYAAWLAVSGLVCVAITIFAASAYVGLDMSQARPPLHGPVHYGLLVAHIFTGTVAVLAGVSQFWPRLRGRHPRVHRAMGRVYFAAVLPSSVLGVVCAQLSLAGLASSAPLTVLSVLWFVTALYGLKTARRRQFGEHRIWMIRGFALTGAAVTGRLWGLALGSLMPGSDGADGLLIFATANWLSFVVNLLVAEWWIQSRGYTRTLPSVALKPSISSRSAQSSASVA</sequence>